<dbReference type="PANTHER" id="PTHR43528">
    <property type="entry name" value="ALPHA-KETOGLUTARATE PERMEASE"/>
    <property type="match status" value="1"/>
</dbReference>
<keyword evidence="4" id="KW-1003">Cell membrane</keyword>
<organism evidence="12 13">
    <name type="scientific">Paraburkholderia hiiakae</name>
    <dbReference type="NCBI Taxonomy" id="1081782"/>
    <lineage>
        <taxon>Bacteria</taxon>
        <taxon>Pseudomonadati</taxon>
        <taxon>Pseudomonadota</taxon>
        <taxon>Betaproteobacteria</taxon>
        <taxon>Burkholderiales</taxon>
        <taxon>Burkholderiaceae</taxon>
        <taxon>Paraburkholderia</taxon>
    </lineage>
</organism>
<dbReference type="InterPro" id="IPR020846">
    <property type="entry name" value="MFS_dom"/>
</dbReference>
<keyword evidence="13" id="KW-1185">Reference proteome</keyword>
<evidence type="ECO:0000256" key="6">
    <source>
        <dbReference type="ARBA" id="ARBA00022847"/>
    </source>
</evidence>
<evidence type="ECO:0000256" key="2">
    <source>
        <dbReference type="ARBA" id="ARBA00008240"/>
    </source>
</evidence>
<feature type="transmembrane region" description="Helical" evidence="10">
    <location>
        <begin position="71"/>
        <end position="95"/>
    </location>
</feature>
<evidence type="ECO:0000256" key="9">
    <source>
        <dbReference type="SAM" id="MobiDB-lite"/>
    </source>
</evidence>
<evidence type="ECO:0000259" key="11">
    <source>
        <dbReference type="PROSITE" id="PS50850"/>
    </source>
</evidence>
<feature type="transmembrane region" description="Helical" evidence="10">
    <location>
        <begin position="171"/>
        <end position="195"/>
    </location>
</feature>
<feature type="transmembrane region" description="Helical" evidence="10">
    <location>
        <begin position="207"/>
        <end position="226"/>
    </location>
</feature>
<dbReference type="PROSITE" id="PS00216">
    <property type="entry name" value="SUGAR_TRANSPORT_1"/>
    <property type="match status" value="1"/>
</dbReference>
<feature type="transmembrane region" description="Helical" evidence="10">
    <location>
        <begin position="321"/>
        <end position="341"/>
    </location>
</feature>
<dbReference type="InterPro" id="IPR011701">
    <property type="entry name" value="MFS"/>
</dbReference>
<sequence>MRSTLVDAPGNCPGAPNTEPAGAVSGVRPVISRKAVAAAVTGNALEFYDFVIYAYFAVYIGRAFFPVGGQYGSLLLAAATFGVGFFTRPLGAVLIGAFADRAGRKPALILTVALITVGTLGMAATPSYASIGMAAPLIVVLCRLVQGFALGGEVGPATALLIEAAPPGRRALYASWQLASQGIAVAVGGMFGVLVSMTLRADQLAAWGWRIPFIVSLLLVPVAVYIRRSLPETLEDNDGRTASEVLGGVVRTHRRYLVLGVLMTLSGAVSSQIGNYMTTYAIQTLKLPPTIAQTSALVGGLLTFAGGLLGGWLCDMRGRKIVLIAPRVLLMLLSVPMFLWLQAAPGAMSFLLVTVILALLTAMSATAAMVVMPELLPAAFRSTGVSLVYAIGTTLFGGTTQFAVTALIAWTGSPMAPAWYMAATSVLSLAAMAMLPETRNVDVSR</sequence>
<feature type="transmembrane region" description="Helical" evidence="10">
    <location>
        <begin position="294"/>
        <end position="314"/>
    </location>
</feature>
<feature type="transmembrane region" description="Helical" evidence="10">
    <location>
        <begin position="131"/>
        <end position="150"/>
    </location>
</feature>
<feature type="domain" description="Major facilitator superfamily (MFS) profile" evidence="11">
    <location>
        <begin position="35"/>
        <end position="440"/>
    </location>
</feature>
<protein>
    <submittedName>
        <fullName evidence="12">Alpha-ketoglutarate permease</fullName>
    </submittedName>
</protein>
<comment type="similarity">
    <text evidence="2">Belongs to the major facilitator superfamily. Metabolite:H+ Symporter (MHS) family (TC 2.A.1.6) family.</text>
</comment>
<dbReference type="InterPro" id="IPR005829">
    <property type="entry name" value="Sugar_transporter_CS"/>
</dbReference>
<evidence type="ECO:0000256" key="10">
    <source>
        <dbReference type="SAM" id="Phobius"/>
    </source>
</evidence>
<evidence type="ECO:0000256" key="8">
    <source>
        <dbReference type="ARBA" id="ARBA00023136"/>
    </source>
</evidence>
<dbReference type="InterPro" id="IPR036259">
    <property type="entry name" value="MFS_trans_sf"/>
</dbReference>
<evidence type="ECO:0000256" key="1">
    <source>
        <dbReference type="ARBA" id="ARBA00004651"/>
    </source>
</evidence>
<evidence type="ECO:0000256" key="7">
    <source>
        <dbReference type="ARBA" id="ARBA00022989"/>
    </source>
</evidence>
<dbReference type="PROSITE" id="PS00217">
    <property type="entry name" value="SUGAR_TRANSPORT_2"/>
    <property type="match status" value="1"/>
</dbReference>
<keyword evidence="6" id="KW-0769">Symport</keyword>
<feature type="region of interest" description="Disordered" evidence="9">
    <location>
        <begin position="1"/>
        <end position="20"/>
    </location>
</feature>
<feature type="transmembrane region" description="Helical" evidence="10">
    <location>
        <begin position="384"/>
        <end position="410"/>
    </location>
</feature>
<keyword evidence="3" id="KW-0813">Transport</keyword>
<feature type="transmembrane region" description="Helical" evidence="10">
    <location>
        <begin position="416"/>
        <end position="435"/>
    </location>
</feature>
<evidence type="ECO:0000256" key="5">
    <source>
        <dbReference type="ARBA" id="ARBA00022692"/>
    </source>
</evidence>
<keyword evidence="5 10" id="KW-0812">Transmembrane</keyword>
<evidence type="ECO:0000256" key="3">
    <source>
        <dbReference type="ARBA" id="ARBA00022448"/>
    </source>
</evidence>
<dbReference type="EMBL" id="CAJHCQ010000037">
    <property type="protein sequence ID" value="CAD6561620.1"/>
    <property type="molecule type" value="Genomic_DNA"/>
</dbReference>
<keyword evidence="7 10" id="KW-1133">Transmembrane helix</keyword>
<dbReference type="PANTHER" id="PTHR43528:SF3">
    <property type="entry name" value="CITRATE-PROTON SYMPORTER"/>
    <property type="match status" value="1"/>
</dbReference>
<dbReference type="PROSITE" id="PS50850">
    <property type="entry name" value="MFS"/>
    <property type="match status" value="1"/>
</dbReference>
<evidence type="ECO:0000313" key="13">
    <source>
        <dbReference type="Proteomes" id="UP000656319"/>
    </source>
</evidence>
<dbReference type="Gene3D" id="1.20.1250.20">
    <property type="entry name" value="MFS general substrate transporter like domains"/>
    <property type="match status" value="1"/>
</dbReference>
<feature type="transmembrane region" description="Helical" evidence="10">
    <location>
        <begin position="107"/>
        <end position="125"/>
    </location>
</feature>
<feature type="transmembrane region" description="Helical" evidence="10">
    <location>
        <begin position="256"/>
        <end position="274"/>
    </location>
</feature>
<dbReference type="Proteomes" id="UP000656319">
    <property type="component" value="Unassembled WGS sequence"/>
</dbReference>
<dbReference type="InterPro" id="IPR051084">
    <property type="entry name" value="H+-coupled_symporters"/>
</dbReference>
<feature type="transmembrane region" description="Helical" evidence="10">
    <location>
        <begin position="347"/>
        <end position="372"/>
    </location>
</feature>
<comment type="subcellular location">
    <subcellularLocation>
        <location evidence="1">Cell membrane</location>
        <topology evidence="1">Multi-pass membrane protein</topology>
    </subcellularLocation>
</comment>
<name>A0ABN7IFL0_9BURK</name>
<proteinExistence type="inferred from homology"/>
<dbReference type="RefSeq" id="WP_201700939.1">
    <property type="nucleotide sequence ID" value="NZ_CAJHCQ010000037.1"/>
</dbReference>
<gene>
    <name evidence="12" type="primary">kgtP_4</name>
    <name evidence="12" type="ORF">LMG27952_07526</name>
</gene>
<reference evidence="12 13" key="1">
    <citation type="submission" date="2020-10" db="EMBL/GenBank/DDBJ databases">
        <authorList>
            <person name="Peeters C."/>
        </authorList>
    </citation>
    <scope>NUCLEOTIDE SEQUENCE [LARGE SCALE GENOMIC DNA]</scope>
    <source>
        <strain evidence="12 13">LMG 27952</strain>
    </source>
</reference>
<evidence type="ECO:0000256" key="4">
    <source>
        <dbReference type="ARBA" id="ARBA00022475"/>
    </source>
</evidence>
<comment type="caution">
    <text evidence="12">The sequence shown here is derived from an EMBL/GenBank/DDBJ whole genome shotgun (WGS) entry which is preliminary data.</text>
</comment>
<keyword evidence="8 10" id="KW-0472">Membrane</keyword>
<accession>A0ABN7IFL0</accession>
<dbReference type="SUPFAM" id="SSF103473">
    <property type="entry name" value="MFS general substrate transporter"/>
    <property type="match status" value="1"/>
</dbReference>
<dbReference type="Pfam" id="PF07690">
    <property type="entry name" value="MFS_1"/>
    <property type="match status" value="1"/>
</dbReference>
<evidence type="ECO:0000313" key="12">
    <source>
        <dbReference type="EMBL" id="CAD6561620.1"/>
    </source>
</evidence>